<organism evidence="2 3">
    <name type="scientific">Ambispora leptoticha</name>
    <dbReference type="NCBI Taxonomy" id="144679"/>
    <lineage>
        <taxon>Eukaryota</taxon>
        <taxon>Fungi</taxon>
        <taxon>Fungi incertae sedis</taxon>
        <taxon>Mucoromycota</taxon>
        <taxon>Glomeromycotina</taxon>
        <taxon>Glomeromycetes</taxon>
        <taxon>Archaeosporales</taxon>
        <taxon>Ambisporaceae</taxon>
        <taxon>Ambispora</taxon>
    </lineage>
</organism>
<dbReference type="EMBL" id="CAJVPS010002913">
    <property type="protein sequence ID" value="CAG8578925.1"/>
    <property type="molecule type" value="Genomic_DNA"/>
</dbReference>
<dbReference type="SUPFAM" id="SSF53335">
    <property type="entry name" value="S-adenosyl-L-methionine-dependent methyltransferases"/>
    <property type="match status" value="1"/>
</dbReference>
<dbReference type="InterPro" id="IPR029063">
    <property type="entry name" value="SAM-dependent_MTases_sf"/>
</dbReference>
<reference evidence="2" key="1">
    <citation type="submission" date="2021-06" db="EMBL/GenBank/DDBJ databases">
        <authorList>
            <person name="Kallberg Y."/>
            <person name="Tangrot J."/>
            <person name="Rosling A."/>
        </authorList>
    </citation>
    <scope>NUCLEOTIDE SEQUENCE</scope>
    <source>
        <strain evidence="2">FL130A</strain>
    </source>
</reference>
<gene>
    <name evidence="2" type="ORF">ALEPTO_LOCUS7165</name>
</gene>
<proteinExistence type="predicted"/>
<comment type="caution">
    <text evidence="2">The sequence shown here is derived from an EMBL/GenBank/DDBJ whole genome shotgun (WGS) entry which is preliminary data.</text>
</comment>
<dbReference type="Gene3D" id="3.40.50.150">
    <property type="entry name" value="Vaccinia Virus protein VP39"/>
    <property type="match status" value="1"/>
</dbReference>
<feature type="domain" description="Methyltransferase" evidence="1">
    <location>
        <begin position="74"/>
        <end position="166"/>
    </location>
</feature>
<sequence>MGGCCSRRIIEQDDNKFRYIDGRRYHNISDSEYMIPNDDEEAYRLMRYHEAIKDIWGGLFNSPIEEKLRQGARVIDIGCGTGTWILDMAKQYPKSHFIGVDLSPIFPSEGFPVNVNFIEYNLLDGLPFEDLHFDFVHQKFLISAFTESQWKEKVIPELIRITQADGWIELLEADSGFVSKMSTTKRICDAFKTVLTSKGINIKIGEILPSLLESTNAFSEVRYQKKSILLGKRGGQNGEETFKFVSSALKPTRGWLPAMIDIMPEHFDALLEIFTIEVEQNDTFLNQHRICGHKHNDNI</sequence>
<evidence type="ECO:0000313" key="3">
    <source>
        <dbReference type="Proteomes" id="UP000789508"/>
    </source>
</evidence>
<dbReference type="Pfam" id="PF13649">
    <property type="entry name" value="Methyltransf_25"/>
    <property type="match status" value="1"/>
</dbReference>
<dbReference type="CDD" id="cd02440">
    <property type="entry name" value="AdoMet_MTases"/>
    <property type="match status" value="1"/>
</dbReference>
<dbReference type="PANTHER" id="PTHR43591">
    <property type="entry name" value="METHYLTRANSFERASE"/>
    <property type="match status" value="1"/>
</dbReference>
<keyword evidence="3" id="KW-1185">Reference proteome</keyword>
<evidence type="ECO:0000259" key="1">
    <source>
        <dbReference type="Pfam" id="PF13649"/>
    </source>
</evidence>
<dbReference type="InterPro" id="IPR041698">
    <property type="entry name" value="Methyltransf_25"/>
</dbReference>
<evidence type="ECO:0000313" key="2">
    <source>
        <dbReference type="EMBL" id="CAG8578925.1"/>
    </source>
</evidence>
<name>A0A9N9BXG5_9GLOM</name>
<dbReference type="AlphaFoldDB" id="A0A9N9BXG5"/>
<dbReference type="OrthoDB" id="2013972at2759"/>
<protein>
    <submittedName>
        <fullName evidence="2">1417_t:CDS:1</fullName>
    </submittedName>
</protein>
<dbReference type="Proteomes" id="UP000789508">
    <property type="component" value="Unassembled WGS sequence"/>
</dbReference>
<accession>A0A9N9BXG5</accession>